<keyword evidence="2" id="KW-0456">Lyase</keyword>
<dbReference type="GO" id="GO:0006635">
    <property type="term" value="P:fatty acid beta-oxidation"/>
    <property type="evidence" value="ECO:0007669"/>
    <property type="project" value="TreeGrafter"/>
</dbReference>
<protein>
    <submittedName>
        <fullName evidence="4">Carnitinyl-CoA dehydratase</fullName>
    </submittedName>
</protein>
<evidence type="ECO:0000256" key="3">
    <source>
        <dbReference type="RuleBase" id="RU003707"/>
    </source>
</evidence>
<dbReference type="PANTHER" id="PTHR11941">
    <property type="entry name" value="ENOYL-COA HYDRATASE-RELATED"/>
    <property type="match status" value="1"/>
</dbReference>
<dbReference type="PANTHER" id="PTHR11941:SF54">
    <property type="entry name" value="ENOYL-COA HYDRATASE, MITOCHONDRIAL"/>
    <property type="match status" value="1"/>
</dbReference>
<dbReference type="RefSeq" id="WP_151176304.1">
    <property type="nucleotide sequence ID" value="NZ_CP042906.1"/>
</dbReference>
<dbReference type="OrthoDB" id="9795613at2"/>
<evidence type="ECO:0000256" key="2">
    <source>
        <dbReference type="ARBA" id="ARBA00023239"/>
    </source>
</evidence>
<dbReference type="InterPro" id="IPR014748">
    <property type="entry name" value="Enoyl-CoA_hydra_C"/>
</dbReference>
<sequence>MTEDIVLTRRHGAVLEITLNRPKANAINRAMSRAIHRAAKQLQDDPALSVGIVTAGGDRVFCAGWDLKEEAVSYDPSLDVDPEQGSGAGGFAGITEYWGLTKPMVAAVNGAAVGGGFEIAIACDVIIMAENAFFSLPEMQRGIIPDGGAIQRLPRLIPYNVAKEMLLTGRRMEADEALRWGLVHKVVPQAALMDEARAKAAEIAKGAPLALQAIKEVLLAIDGMGLPAAMRKTKAGHSGLDYYERLWRSEDMQEGMRAFAEKRDPVWKGR</sequence>
<accession>A0A5J6MMD2</accession>
<comment type="similarity">
    <text evidence="1 3">Belongs to the enoyl-CoA hydratase/isomerase family.</text>
</comment>
<dbReference type="InterPro" id="IPR029045">
    <property type="entry name" value="ClpP/crotonase-like_dom_sf"/>
</dbReference>
<dbReference type="Pfam" id="PF00378">
    <property type="entry name" value="ECH_1"/>
    <property type="match status" value="1"/>
</dbReference>
<keyword evidence="5" id="KW-1185">Reference proteome</keyword>
<reference evidence="4 5" key="1">
    <citation type="submission" date="2019-08" db="EMBL/GenBank/DDBJ databases">
        <title>Hyperibacter terrae gen. nov., sp. nov. and Hyperibacter viscosus sp. nov., two new members in the family Rhodospirillaceae isolated from the rhizosphere of Hypericum perforatum.</title>
        <authorList>
            <person name="Noviana Z."/>
        </authorList>
    </citation>
    <scope>NUCLEOTIDE SEQUENCE [LARGE SCALE GENOMIC DNA]</scope>
    <source>
        <strain evidence="4 5">R5913</strain>
    </source>
</reference>
<dbReference type="AlphaFoldDB" id="A0A5J6MMD2"/>
<organism evidence="4 5">
    <name type="scientific">Hypericibacter terrae</name>
    <dbReference type="NCBI Taxonomy" id="2602015"/>
    <lineage>
        <taxon>Bacteria</taxon>
        <taxon>Pseudomonadati</taxon>
        <taxon>Pseudomonadota</taxon>
        <taxon>Alphaproteobacteria</taxon>
        <taxon>Rhodospirillales</taxon>
        <taxon>Dongiaceae</taxon>
        <taxon>Hypericibacter</taxon>
    </lineage>
</organism>
<evidence type="ECO:0000256" key="1">
    <source>
        <dbReference type="ARBA" id="ARBA00005254"/>
    </source>
</evidence>
<dbReference type="InterPro" id="IPR001753">
    <property type="entry name" value="Enoyl-CoA_hydra/iso"/>
</dbReference>
<dbReference type="CDD" id="cd06558">
    <property type="entry name" value="crotonase-like"/>
    <property type="match status" value="1"/>
</dbReference>
<dbReference type="KEGG" id="htq:FRZ44_11750"/>
<dbReference type="GO" id="GO:0016829">
    <property type="term" value="F:lyase activity"/>
    <property type="evidence" value="ECO:0007669"/>
    <property type="project" value="UniProtKB-KW"/>
</dbReference>
<dbReference type="InterPro" id="IPR018376">
    <property type="entry name" value="Enoyl-CoA_hyd/isom_CS"/>
</dbReference>
<dbReference type="Proteomes" id="UP000326202">
    <property type="component" value="Chromosome"/>
</dbReference>
<dbReference type="Gene3D" id="3.90.226.10">
    <property type="entry name" value="2-enoyl-CoA Hydratase, Chain A, domain 1"/>
    <property type="match status" value="1"/>
</dbReference>
<dbReference type="EMBL" id="CP042906">
    <property type="protein sequence ID" value="QEX15886.1"/>
    <property type="molecule type" value="Genomic_DNA"/>
</dbReference>
<proteinExistence type="inferred from homology"/>
<evidence type="ECO:0000313" key="5">
    <source>
        <dbReference type="Proteomes" id="UP000326202"/>
    </source>
</evidence>
<dbReference type="FunFam" id="3.90.226.10:FF:000009">
    <property type="entry name" value="Carnitinyl-CoA dehydratase"/>
    <property type="match status" value="1"/>
</dbReference>
<evidence type="ECO:0000313" key="4">
    <source>
        <dbReference type="EMBL" id="QEX15886.1"/>
    </source>
</evidence>
<name>A0A5J6MMD2_9PROT</name>
<dbReference type="Gene3D" id="1.10.12.10">
    <property type="entry name" value="Lyase 2-enoyl-coa Hydratase, Chain A, domain 2"/>
    <property type="match status" value="1"/>
</dbReference>
<gene>
    <name evidence="4" type="primary">caiD</name>
    <name evidence="4" type="ORF">FRZ44_11750</name>
</gene>
<dbReference type="PROSITE" id="PS00166">
    <property type="entry name" value="ENOYL_COA_HYDRATASE"/>
    <property type="match status" value="1"/>
</dbReference>
<dbReference type="SUPFAM" id="SSF52096">
    <property type="entry name" value="ClpP/crotonase"/>
    <property type="match status" value="1"/>
</dbReference>